<dbReference type="AlphaFoldDB" id="A0A1G7V174"/>
<name>A0A1G7V174_9BACT</name>
<dbReference type="GO" id="GO:0006508">
    <property type="term" value="P:proteolysis"/>
    <property type="evidence" value="ECO:0007669"/>
    <property type="project" value="InterPro"/>
</dbReference>
<keyword evidence="2" id="KW-1185">Reference proteome</keyword>
<dbReference type="GO" id="GO:0070573">
    <property type="term" value="F:metallodipeptidase activity"/>
    <property type="evidence" value="ECO:0007669"/>
    <property type="project" value="InterPro"/>
</dbReference>
<dbReference type="SUPFAM" id="SSF51556">
    <property type="entry name" value="Metallo-dependent hydrolases"/>
    <property type="match status" value="1"/>
</dbReference>
<dbReference type="CDD" id="cd01301">
    <property type="entry name" value="rDP_like"/>
    <property type="match status" value="1"/>
</dbReference>
<dbReference type="Gene3D" id="3.20.20.140">
    <property type="entry name" value="Metal-dependent hydrolases"/>
    <property type="match status" value="1"/>
</dbReference>
<dbReference type="Proteomes" id="UP000198748">
    <property type="component" value="Unassembled WGS sequence"/>
</dbReference>
<dbReference type="Gene3D" id="1.10.287.650">
    <property type="entry name" value="L27 domain"/>
    <property type="match status" value="1"/>
</dbReference>
<dbReference type="InterPro" id="IPR008257">
    <property type="entry name" value="Pept_M19"/>
</dbReference>
<reference evidence="2" key="1">
    <citation type="submission" date="2016-10" db="EMBL/GenBank/DDBJ databases">
        <authorList>
            <person name="Varghese N."/>
            <person name="Submissions S."/>
        </authorList>
    </citation>
    <scope>NUCLEOTIDE SEQUENCE [LARGE SCALE GENOMIC DNA]</scope>
    <source>
        <strain evidence="2">DSM 25329</strain>
    </source>
</reference>
<dbReference type="InterPro" id="IPR032466">
    <property type="entry name" value="Metal_Hydrolase"/>
</dbReference>
<organism evidence="1 2">
    <name type="scientific">Dyadobacter soli</name>
    <dbReference type="NCBI Taxonomy" id="659014"/>
    <lineage>
        <taxon>Bacteria</taxon>
        <taxon>Pseudomonadati</taxon>
        <taxon>Bacteroidota</taxon>
        <taxon>Cytophagia</taxon>
        <taxon>Cytophagales</taxon>
        <taxon>Spirosomataceae</taxon>
        <taxon>Dyadobacter</taxon>
    </lineage>
</organism>
<dbReference type="EMBL" id="FNAN01000019">
    <property type="protein sequence ID" value="SDG53582.1"/>
    <property type="molecule type" value="Genomic_DNA"/>
</dbReference>
<dbReference type="PANTHER" id="PTHR10443">
    <property type="entry name" value="MICROSOMAL DIPEPTIDASE"/>
    <property type="match status" value="1"/>
</dbReference>
<proteinExistence type="predicted"/>
<gene>
    <name evidence="1" type="ORF">SAMN04487996_119179</name>
</gene>
<dbReference type="Pfam" id="PF01244">
    <property type="entry name" value="Peptidase_M19"/>
    <property type="match status" value="1"/>
</dbReference>
<evidence type="ECO:0000313" key="2">
    <source>
        <dbReference type="Proteomes" id="UP000198748"/>
    </source>
</evidence>
<dbReference type="PROSITE" id="PS51365">
    <property type="entry name" value="RENAL_DIPEPTIDASE_2"/>
    <property type="match status" value="1"/>
</dbReference>
<dbReference type="PANTHER" id="PTHR10443:SF12">
    <property type="entry name" value="DIPEPTIDASE"/>
    <property type="match status" value="1"/>
</dbReference>
<sequence>MATKDGIRANLCNAGGDILFKGITFTQHQFVPEMKRFLLLLLVPALTHAQLAPPAMSDKARQIHAAALTIDTHADVPINMMKEGFDVAVEYDFIKDGSQIDFPRMKKGGMDGMFFAVYLGQGKRTEAGNAEAKKNALAIFNKINEAVKANPQTAGLATTSKDAYRLQKEGKRAVFIGMENGWPIGKDLANLKFFYDLGLRYITLSHSLNNDICDSSTDGDGPEHNGLSQFGEEVVKEMNRLGIMVDISHVSDSTFYDVIRLTKAPVIASHSSCRALADVPRNMTDDMIRTLAKNGGVIQINFVPGFVKRPSQPHEMSLKALRLKIRQTDLSEADKKALRDEMKAVDEKYKSDKPTVQDAVDHIEHVIKLTSVDHVGIGMDMDGGGEVVGLQDVSQIGAITEELVKRGYSAKDIEKIWGGNIMRVLDQAEKGAGKL</sequence>
<dbReference type="STRING" id="659014.SAMN04487996_119179"/>
<protein>
    <submittedName>
        <fullName evidence="1">Membrane dipeptidase</fullName>
    </submittedName>
</protein>
<evidence type="ECO:0000313" key="1">
    <source>
        <dbReference type="EMBL" id="SDG53582.1"/>
    </source>
</evidence>
<accession>A0A1G7V174</accession>